<dbReference type="Proteomes" id="UP000307087">
    <property type="component" value="Unassembled WGS sequence"/>
</dbReference>
<dbReference type="InterPro" id="IPR024516">
    <property type="entry name" value="Mce_C"/>
</dbReference>
<evidence type="ECO:0000313" key="4">
    <source>
        <dbReference type="Proteomes" id="UP000307087"/>
    </source>
</evidence>
<dbReference type="PANTHER" id="PTHR33371">
    <property type="entry name" value="INTERMEMBRANE PHOSPHOLIPID TRANSPORT SYSTEM BINDING PROTEIN MLAD-RELATED"/>
    <property type="match status" value="1"/>
</dbReference>
<dbReference type="Pfam" id="PF11887">
    <property type="entry name" value="Mce4_CUP1"/>
    <property type="match status" value="1"/>
</dbReference>
<dbReference type="InterPro" id="IPR005693">
    <property type="entry name" value="Mce"/>
</dbReference>
<name>A0A4S8N321_9ACTN</name>
<dbReference type="Pfam" id="PF02470">
    <property type="entry name" value="MlaD"/>
    <property type="match status" value="1"/>
</dbReference>
<dbReference type="NCBIfam" id="TIGR00996">
    <property type="entry name" value="Mtu_fam_mce"/>
    <property type="match status" value="1"/>
</dbReference>
<dbReference type="InterPro" id="IPR052336">
    <property type="entry name" value="MlaD_Phospholipid_Transporter"/>
</dbReference>
<protein>
    <submittedName>
        <fullName evidence="3">MCE family protein</fullName>
    </submittedName>
</protein>
<sequence length="379" mass="38989">MTTMLRNGKVVALVVGLALVAALLLGMGKRDSGTTVTVYFTSASALYAGNPVEVLGVPVGSAESVTPEAGRVKVVLSLDEGVDLPADVQAFQVAPSLISGRTIQLAPAYDEGEKLADGATIPVERSQVPLDVNDLYNSAQELTDALGPEGANKDGALTRALDVLADNLEGNGESLASAISGLADASGVLAGSREDLTGTVQGLQTFVSTLAENDADVRDLNTQLATVSEFLADDRTELSAALSELSTALVDMAGFVKDNRGVLRRNVTKLTRVTRVLVRNRDRLASIVDEAPAGLGNLLNAYDAAGGTLDVRMDVNELMLGPSALVCELISRGTPGQLPAGLSSLCQGSIGALTTQVPSVAQLLAVLQGSAPQLVGGER</sequence>
<evidence type="ECO:0000259" key="2">
    <source>
        <dbReference type="Pfam" id="PF11887"/>
    </source>
</evidence>
<evidence type="ECO:0000313" key="3">
    <source>
        <dbReference type="EMBL" id="THV09134.1"/>
    </source>
</evidence>
<dbReference type="AlphaFoldDB" id="A0A4S8N321"/>
<proteinExistence type="predicted"/>
<dbReference type="InterPro" id="IPR003399">
    <property type="entry name" value="Mce/MlaD"/>
</dbReference>
<comment type="caution">
    <text evidence="3">The sequence shown here is derived from an EMBL/GenBank/DDBJ whole genome shotgun (WGS) entry which is preliminary data.</text>
</comment>
<reference evidence="3 4" key="1">
    <citation type="journal article" date="2009" name="Int. J. Syst. Evol. Microbiol.">
        <title>Nocardioides caeni sp. nov., isolated from wastewater.</title>
        <authorList>
            <person name="Yoon J.H."/>
            <person name="Kang S.J."/>
            <person name="Park S."/>
            <person name="Kim W."/>
            <person name="Oh T.K."/>
        </authorList>
    </citation>
    <scope>NUCLEOTIDE SEQUENCE [LARGE SCALE GENOMIC DNA]</scope>
    <source>
        <strain evidence="3 4">DSM 23134</strain>
    </source>
</reference>
<organism evidence="3 4">
    <name type="scientific">Nocardioides caeni</name>
    <dbReference type="NCBI Taxonomy" id="574700"/>
    <lineage>
        <taxon>Bacteria</taxon>
        <taxon>Bacillati</taxon>
        <taxon>Actinomycetota</taxon>
        <taxon>Actinomycetes</taxon>
        <taxon>Propionibacteriales</taxon>
        <taxon>Nocardioidaceae</taxon>
        <taxon>Nocardioides</taxon>
    </lineage>
</organism>
<evidence type="ECO:0000259" key="1">
    <source>
        <dbReference type="Pfam" id="PF02470"/>
    </source>
</evidence>
<accession>A0A4S8N321</accession>
<dbReference type="PANTHER" id="PTHR33371:SF4">
    <property type="entry name" value="INTERMEMBRANE PHOSPHOLIPID TRANSPORT SYSTEM BINDING PROTEIN MLAD"/>
    <property type="match status" value="1"/>
</dbReference>
<gene>
    <name evidence="3" type="ORF">E9934_17010</name>
</gene>
<dbReference type="OrthoDB" id="4516955at2"/>
<dbReference type="EMBL" id="STGW01000016">
    <property type="protein sequence ID" value="THV09134.1"/>
    <property type="molecule type" value="Genomic_DNA"/>
</dbReference>
<dbReference type="GO" id="GO:0005576">
    <property type="term" value="C:extracellular region"/>
    <property type="evidence" value="ECO:0007669"/>
    <property type="project" value="TreeGrafter"/>
</dbReference>
<feature type="domain" description="Mammalian cell entry C-terminal" evidence="2">
    <location>
        <begin position="112"/>
        <end position="310"/>
    </location>
</feature>
<keyword evidence="4" id="KW-1185">Reference proteome</keyword>
<feature type="domain" description="Mce/MlaD" evidence="1">
    <location>
        <begin position="33"/>
        <end position="107"/>
    </location>
</feature>